<dbReference type="KEGG" id="dov:DSCO28_64630"/>
<accession>A0A5K8A053</accession>
<gene>
    <name evidence="1" type="ORF">DSCO28_64630</name>
</gene>
<dbReference type="EMBL" id="AP021876">
    <property type="protein sequence ID" value="BBO85897.1"/>
    <property type="molecule type" value="Genomic_DNA"/>
</dbReference>
<dbReference type="AlphaFoldDB" id="A0A5K8A053"/>
<organism evidence="1 2">
    <name type="scientific">Desulfosarcina ovata subsp. sediminis</name>
    <dbReference type="NCBI Taxonomy" id="885957"/>
    <lineage>
        <taxon>Bacteria</taxon>
        <taxon>Pseudomonadati</taxon>
        <taxon>Thermodesulfobacteriota</taxon>
        <taxon>Desulfobacteria</taxon>
        <taxon>Desulfobacterales</taxon>
        <taxon>Desulfosarcinaceae</taxon>
        <taxon>Desulfosarcina</taxon>
    </lineage>
</organism>
<reference evidence="1 2" key="1">
    <citation type="submission" date="2019-11" db="EMBL/GenBank/DDBJ databases">
        <title>Comparative genomics of hydrocarbon-degrading Desulfosarcina strains.</title>
        <authorList>
            <person name="Watanabe M."/>
            <person name="Kojima H."/>
            <person name="Fukui M."/>
        </authorList>
    </citation>
    <scope>NUCLEOTIDE SEQUENCE [LARGE SCALE GENOMIC DNA]</scope>
    <source>
        <strain evidence="1 2">28bB2T</strain>
    </source>
</reference>
<evidence type="ECO:0008006" key="3">
    <source>
        <dbReference type="Google" id="ProtNLM"/>
    </source>
</evidence>
<proteinExistence type="predicted"/>
<protein>
    <recommendedName>
        <fullName evidence="3">Nucleotidyl transferase AbiEii/AbiGii toxin family protein</fullName>
    </recommendedName>
</protein>
<dbReference type="InterPro" id="IPR014942">
    <property type="entry name" value="AbiEii"/>
</dbReference>
<dbReference type="Pfam" id="PF08843">
    <property type="entry name" value="AbiEii"/>
    <property type="match status" value="1"/>
</dbReference>
<evidence type="ECO:0000313" key="2">
    <source>
        <dbReference type="Proteomes" id="UP000425960"/>
    </source>
</evidence>
<name>A0A5K8A053_9BACT</name>
<dbReference type="Proteomes" id="UP000425960">
    <property type="component" value="Chromosome"/>
</dbReference>
<sequence>MAKATKDIAASLRARLLNMARASGRDFDALLLQYMQELFLYRLSISPYRRHLILKGALLFLAYEMSLLRPTKDIDFLGFSTPNELNEVRNSVVAIASIDLDDGVKFNHESVVVEPIAEGAEYKGVRAKLEVRLTADRKMLQLDIGFGDTVVPGPVEMGFPTLLDDQPSPNLLVYSRESAIAEKFEALVSLNILTSRMKDIYDILFLAERGTFFLLTLREAIMTTFARRSTQLEGRHMLFSQDFYTNRDKEAQWKAFLQRSRLQLSSTFPEAVTRLMVFLEPVCSSSSTMNNAIWNPADWYWKTES</sequence>
<dbReference type="RefSeq" id="WP_155325359.1">
    <property type="nucleotide sequence ID" value="NZ_AP021876.1"/>
</dbReference>
<evidence type="ECO:0000313" key="1">
    <source>
        <dbReference type="EMBL" id="BBO85897.1"/>
    </source>
</evidence>